<dbReference type="EMBL" id="JAHHGM010000015">
    <property type="protein sequence ID" value="MBT2990244.1"/>
    <property type="molecule type" value="Genomic_DNA"/>
</dbReference>
<name>A0A944QVQ8_9GAMM</name>
<organism evidence="2 3">
    <name type="scientific">Candidatus Thiodiazotropha taylori</name>
    <dbReference type="NCBI Taxonomy" id="2792791"/>
    <lineage>
        <taxon>Bacteria</taxon>
        <taxon>Pseudomonadati</taxon>
        <taxon>Pseudomonadota</taxon>
        <taxon>Gammaproteobacteria</taxon>
        <taxon>Chromatiales</taxon>
        <taxon>Sedimenticolaceae</taxon>
        <taxon>Candidatus Thiodiazotropha</taxon>
    </lineage>
</organism>
<sequence>MRTSNSLCLALALALLYLFSTATWSAPFRVLVVMSYEQDNPWCAEIKQGIDQVLAAHAEMTYFYMDTKANLNGGPEKAREAKALFERLNPDGVITVDDNAQSMFVVPYLKNKVDTPIFFCGVNGDASDYGYPNHHISGTLERGHIRESIAFLKQLLPGFDNLCFIAKASPSGRALKKQVVGESSTYMVPTSRFDLITTTNQLRKIAGEFGEQCGAFYMDSLEGIENDRGEPMVNREILDFFRSIYSGPIIGGNRYHVEDGAVSAVVKTGQEQGEIAASMLLQALQGKPVSDLPVTRNYKGRRYINVNSLQSLGIKPRPIVLRGATLVTTTDK</sequence>
<dbReference type="PANTHER" id="PTHR35271:SF1">
    <property type="entry name" value="ABC TRANSPORTER, SUBSTRATE-BINDING LIPOPROTEIN"/>
    <property type="match status" value="1"/>
</dbReference>
<gene>
    <name evidence="2" type="ORF">KME65_14920</name>
</gene>
<comment type="caution">
    <text evidence="2">The sequence shown here is derived from an EMBL/GenBank/DDBJ whole genome shotgun (WGS) entry which is preliminary data.</text>
</comment>
<evidence type="ECO:0000256" key="1">
    <source>
        <dbReference type="SAM" id="SignalP"/>
    </source>
</evidence>
<accession>A0A944QVQ8</accession>
<keyword evidence="1" id="KW-0732">Signal</keyword>
<evidence type="ECO:0000313" key="2">
    <source>
        <dbReference type="EMBL" id="MBT2990244.1"/>
    </source>
</evidence>
<dbReference type="PANTHER" id="PTHR35271">
    <property type="entry name" value="ABC TRANSPORTER, SUBSTRATE-BINDING LIPOPROTEIN-RELATED"/>
    <property type="match status" value="1"/>
</dbReference>
<dbReference type="InterPro" id="IPR007487">
    <property type="entry name" value="ABC_transpt-TYRBP-like"/>
</dbReference>
<proteinExistence type="predicted"/>
<dbReference type="AlphaFoldDB" id="A0A944QVQ8"/>
<dbReference type="Gene3D" id="3.40.50.2300">
    <property type="match status" value="2"/>
</dbReference>
<dbReference type="Pfam" id="PF04392">
    <property type="entry name" value="ABC_sub_bind"/>
    <property type="match status" value="1"/>
</dbReference>
<dbReference type="Proteomes" id="UP000770889">
    <property type="component" value="Unassembled WGS sequence"/>
</dbReference>
<feature type="signal peptide" evidence="1">
    <location>
        <begin position="1"/>
        <end position="25"/>
    </location>
</feature>
<reference evidence="2 3" key="1">
    <citation type="submission" date="2021-05" db="EMBL/GenBank/DDBJ databases">
        <title>Genetic and Functional Diversity in Clade A Lucinid endosymbionts from the Bahamas.</title>
        <authorList>
            <person name="Giani N.M."/>
            <person name="Engel A.S."/>
            <person name="Campbell B.J."/>
        </authorList>
    </citation>
    <scope>NUCLEOTIDE SEQUENCE [LARGE SCALE GENOMIC DNA]</scope>
    <source>
        <strain evidence="2">LUC16012Gg_MoonRockCtena</strain>
    </source>
</reference>
<protein>
    <submittedName>
        <fullName evidence="2">ABC transporter substrate-binding protein</fullName>
    </submittedName>
</protein>
<evidence type="ECO:0000313" key="3">
    <source>
        <dbReference type="Proteomes" id="UP000770889"/>
    </source>
</evidence>
<feature type="chain" id="PRO_5037751543" evidence="1">
    <location>
        <begin position="26"/>
        <end position="332"/>
    </location>
</feature>